<dbReference type="Proteomes" id="UP000747110">
    <property type="component" value="Unassembled WGS sequence"/>
</dbReference>
<dbReference type="AlphaFoldDB" id="A0A8J4CFT3"/>
<feature type="compositionally biased region" description="Basic and acidic residues" evidence="1">
    <location>
        <begin position="169"/>
        <end position="183"/>
    </location>
</feature>
<name>A0A8J4CFT3_9CHLO</name>
<sequence>MPIYPVRNVKSLKMDSQPTISTKHRPCKVLRLRLTLLLAFCLPLMEHSYCHASTQQPPGGPDTIIPAVRADTPPGALFTSKPSEIIYSGCHDDSSHPDTSFGTPSDCTGATNHMVNIRSAIVLRGFLPSAPPRWRYLAGVSNSLPSASTAPFPYTAERRHVQGGARIRQGNDPDDILRRHEGSDDLIRRVQSTRSFSHETIGGLGNIHQRLHLLLSTAQKKSSSSSSSSRSSSQRRMDVDEYGSGGAATPGHAAGMGAVTTAAGGRGGSSHGQRRRQLKQ</sequence>
<evidence type="ECO:0000313" key="2">
    <source>
        <dbReference type="EMBL" id="GIL80923.1"/>
    </source>
</evidence>
<feature type="compositionally biased region" description="Low complexity" evidence="1">
    <location>
        <begin position="222"/>
        <end position="232"/>
    </location>
</feature>
<evidence type="ECO:0000256" key="1">
    <source>
        <dbReference type="SAM" id="MobiDB-lite"/>
    </source>
</evidence>
<organism evidence="2 3">
    <name type="scientific">Volvox reticuliferus</name>
    <dbReference type="NCBI Taxonomy" id="1737510"/>
    <lineage>
        <taxon>Eukaryota</taxon>
        <taxon>Viridiplantae</taxon>
        <taxon>Chlorophyta</taxon>
        <taxon>core chlorophytes</taxon>
        <taxon>Chlorophyceae</taxon>
        <taxon>CS clade</taxon>
        <taxon>Chlamydomonadales</taxon>
        <taxon>Volvocaceae</taxon>
        <taxon>Volvox</taxon>
    </lineage>
</organism>
<reference evidence="2" key="1">
    <citation type="journal article" date="2021" name="Proc. Natl. Acad. Sci. U.S.A.">
        <title>Three genomes in the algal genus Volvox reveal the fate of a haploid sex-determining region after a transition to homothallism.</title>
        <authorList>
            <person name="Yamamoto K."/>
            <person name="Hamaji T."/>
            <person name="Kawai-Toyooka H."/>
            <person name="Matsuzaki R."/>
            <person name="Takahashi F."/>
            <person name="Nishimura Y."/>
            <person name="Kawachi M."/>
            <person name="Noguchi H."/>
            <person name="Minakuchi Y."/>
            <person name="Umen J.G."/>
            <person name="Toyoda A."/>
            <person name="Nozaki H."/>
        </authorList>
    </citation>
    <scope>NUCLEOTIDE SEQUENCE</scope>
    <source>
        <strain evidence="2">NIES-3786</strain>
    </source>
</reference>
<evidence type="ECO:0000313" key="3">
    <source>
        <dbReference type="Proteomes" id="UP000747110"/>
    </source>
</evidence>
<protein>
    <submittedName>
        <fullName evidence="2">Uncharacterized protein</fullName>
    </submittedName>
</protein>
<dbReference type="EMBL" id="BNCP01000020">
    <property type="protein sequence ID" value="GIL80923.1"/>
    <property type="molecule type" value="Genomic_DNA"/>
</dbReference>
<feature type="region of interest" description="Disordered" evidence="1">
    <location>
        <begin position="162"/>
        <end position="183"/>
    </location>
</feature>
<accession>A0A8J4CFT3</accession>
<keyword evidence="3" id="KW-1185">Reference proteome</keyword>
<gene>
    <name evidence="2" type="ORF">Vretifemale_9899</name>
</gene>
<feature type="compositionally biased region" description="Low complexity" evidence="1">
    <location>
        <begin position="251"/>
        <end position="263"/>
    </location>
</feature>
<proteinExistence type="predicted"/>
<feature type="non-terminal residue" evidence="2">
    <location>
        <position position="280"/>
    </location>
</feature>
<feature type="region of interest" description="Disordered" evidence="1">
    <location>
        <begin position="217"/>
        <end position="280"/>
    </location>
</feature>
<comment type="caution">
    <text evidence="2">The sequence shown here is derived from an EMBL/GenBank/DDBJ whole genome shotgun (WGS) entry which is preliminary data.</text>
</comment>